<protein>
    <submittedName>
        <fullName evidence="1">Uncharacterized protein</fullName>
    </submittedName>
</protein>
<evidence type="ECO:0000313" key="2">
    <source>
        <dbReference type="Proteomes" id="UP000008851"/>
    </source>
</evidence>
<dbReference type="EMBL" id="CP003057">
    <property type="protein sequence ID" value="AEQ97710.1"/>
    <property type="molecule type" value="Genomic_DNA"/>
</dbReference>
<organism evidence="1 2">
    <name type="scientific">Xanthomonas oryzae pv. oryzicola (strain BLS256)</name>
    <dbReference type="NCBI Taxonomy" id="383407"/>
    <lineage>
        <taxon>Bacteria</taxon>
        <taxon>Pseudomonadati</taxon>
        <taxon>Pseudomonadota</taxon>
        <taxon>Gammaproteobacteria</taxon>
        <taxon>Lysobacterales</taxon>
        <taxon>Lysobacteraceae</taxon>
        <taxon>Xanthomonas</taxon>
    </lineage>
</organism>
<sequence>MKLLMTLLVGGVLGAAGYWWLERTAPQAKVEPPSSTMAIAVVEGRGVESLSRVARRSTLAVR</sequence>
<accession>G7TF03</accession>
<dbReference type="AlphaFoldDB" id="G7TF03"/>
<name>G7TF03_XANOB</name>
<gene>
    <name evidence="1" type="ORF">XOC_3620</name>
</gene>
<dbReference type="HOGENOM" id="CLU_2903248_0_0_6"/>
<dbReference type="KEGG" id="xor:XOC_3620"/>
<dbReference type="eggNOG" id="COG0739">
    <property type="taxonomic scope" value="Bacteria"/>
</dbReference>
<reference evidence="1 2" key="1">
    <citation type="journal article" date="2011" name="J. Bacteriol.">
        <title>Two new complete genome sequences offer insight into host and tissue specificity of plant pathogenic Xanthomonas spp.</title>
        <authorList>
            <person name="Bogdanove A.J."/>
            <person name="Koebnik R."/>
            <person name="Lu H."/>
            <person name="Furutani A."/>
            <person name="Angiuoli S.V."/>
            <person name="Patil P.B."/>
            <person name="Van Sluys M.A."/>
            <person name="Ryan R.P."/>
            <person name="Meyer D.F."/>
            <person name="Han S.W."/>
            <person name="Aparna G."/>
            <person name="Rajaram M."/>
            <person name="Delcher A.L."/>
            <person name="Phillippy A.M."/>
            <person name="Puiu D."/>
            <person name="Schatz M.C."/>
            <person name="Shumway M."/>
            <person name="Sommer D.D."/>
            <person name="Trapnell C."/>
            <person name="Benahmed F."/>
            <person name="Dimitrov G."/>
            <person name="Madupu R."/>
            <person name="Radune D."/>
            <person name="Sullivan S."/>
            <person name="Jha G."/>
            <person name="Ishihara H."/>
            <person name="Lee S.W."/>
            <person name="Pandey A."/>
            <person name="Sharma V."/>
            <person name="Sriariyanun M."/>
            <person name="Szurek B."/>
            <person name="Vera-Cruz C.M."/>
            <person name="Dorman K.S."/>
            <person name="Ronald P.C."/>
            <person name="Verdier V."/>
            <person name="Dow J.M."/>
            <person name="Sonti R.V."/>
            <person name="Tsuge S."/>
            <person name="Brendel V.P."/>
            <person name="Rabinowicz P.D."/>
            <person name="Leach J.E."/>
            <person name="White F.F."/>
            <person name="Salzberg S.L."/>
        </authorList>
    </citation>
    <scope>NUCLEOTIDE SEQUENCE [LARGE SCALE GENOMIC DNA]</scope>
    <source>
        <strain evidence="1 2">BLS256</strain>
    </source>
</reference>
<evidence type="ECO:0000313" key="1">
    <source>
        <dbReference type="EMBL" id="AEQ97710.1"/>
    </source>
</evidence>
<proteinExistence type="predicted"/>
<dbReference type="Proteomes" id="UP000008851">
    <property type="component" value="Chromosome"/>
</dbReference>